<feature type="compositionally biased region" description="Low complexity" evidence="8">
    <location>
        <begin position="91"/>
        <end position="102"/>
    </location>
</feature>
<evidence type="ECO:0000256" key="5">
    <source>
        <dbReference type="ARBA" id="ARBA00022821"/>
    </source>
</evidence>
<dbReference type="Pfam" id="PF01582">
    <property type="entry name" value="TIR"/>
    <property type="match status" value="2"/>
</dbReference>
<gene>
    <name evidence="10" type="ORF">F2Q69_00000735</name>
</gene>
<dbReference type="Gene3D" id="3.40.50.300">
    <property type="entry name" value="P-loop containing nucleotide triphosphate hydrolases"/>
    <property type="match status" value="2"/>
</dbReference>
<dbReference type="GO" id="GO:0006952">
    <property type="term" value="P:defense response"/>
    <property type="evidence" value="ECO:0007669"/>
    <property type="project" value="InterPro"/>
</dbReference>
<dbReference type="InterPro" id="IPR003593">
    <property type="entry name" value="AAA+_ATPase"/>
</dbReference>
<dbReference type="InterPro" id="IPR045344">
    <property type="entry name" value="C-JID"/>
</dbReference>
<dbReference type="InterPro" id="IPR011713">
    <property type="entry name" value="Leu-rich_rpt_3"/>
</dbReference>
<dbReference type="PANTHER" id="PTHR11017:SF424">
    <property type="entry name" value="DISEASE RESISTANCE-LIKE PROTEIN CSA1"/>
    <property type="match status" value="1"/>
</dbReference>
<dbReference type="PANTHER" id="PTHR11017">
    <property type="entry name" value="LEUCINE-RICH REPEAT-CONTAINING PROTEIN"/>
    <property type="match status" value="1"/>
</dbReference>
<dbReference type="InterPro" id="IPR044974">
    <property type="entry name" value="Disease_R_plants"/>
</dbReference>
<dbReference type="InterPro" id="IPR042197">
    <property type="entry name" value="Apaf_helical"/>
</dbReference>
<evidence type="ECO:0000256" key="7">
    <source>
        <dbReference type="ARBA" id="ARBA00047304"/>
    </source>
</evidence>
<keyword evidence="5" id="KW-0611">Plant defense</keyword>
<comment type="caution">
    <text evidence="10">The sequence shown here is derived from an EMBL/GenBank/DDBJ whole genome shotgun (WGS) entry which is preliminary data.</text>
</comment>
<dbReference type="InterPro" id="IPR027417">
    <property type="entry name" value="P-loop_NTPase"/>
</dbReference>
<evidence type="ECO:0000256" key="4">
    <source>
        <dbReference type="ARBA" id="ARBA00022801"/>
    </source>
</evidence>
<dbReference type="InterPro" id="IPR000157">
    <property type="entry name" value="TIR_dom"/>
</dbReference>
<dbReference type="SUPFAM" id="SSF52058">
    <property type="entry name" value="L domain-like"/>
    <property type="match status" value="2"/>
</dbReference>
<evidence type="ECO:0000256" key="8">
    <source>
        <dbReference type="SAM" id="MobiDB-lite"/>
    </source>
</evidence>
<dbReference type="FunFam" id="3.80.10.10:FF:000386">
    <property type="entry name" value="Disease resistance protein RPS4"/>
    <property type="match status" value="1"/>
</dbReference>
<sequence length="2002" mass="225324">MKRKEKCVGDGEGVEKFSIISIWQRNLQQRGDFGDKFRDLVKKGNKEEKKEWKKALKYFAKLQGRVLHEKSVESRFITDIVEDVLKKLKNPSRASSSSNPPSGTYLSGTGQDKVESLCGIEIRLKQLGEKISFGSGETTRIIGVVGPPGIGKSTLVKKFYEDSKERLSRHVFIPDVQQIRKEDNDLRYLLKILLEDLLGVKNPKIETVKRAHEASKNQLLQKKAFVVLDNVGDREEIDAILGQRDWIKQGSKIVIATSDKSLLIHAGVKNIYEVPPLSYQHSLQHFAHHAFGGQSYDSSFSKLLNEFMHYTKGNPLALKVLGGGLLGKDVSLWSEKMDALKQCHNESASLPSMASSSSSKFKPCSKPPQDQVFINFRGLELRFSFVSHLKKGLKRNGINAFIDTDENMGQHLNALLDRIERSKIALAIFSPRYTESDWCLKELAKMRERMEQGKLVVIPIFYKVEPATVKRQRGEFGDKFRDLVECLDEETKNKWTEALTTVPLLTGLVLDEKSDENYLIDRIVKEVTKALNNTSRASPPSSEGTDLSLPVHKKKVESSCGIESRVKQLEEKLSFGSEETTRTIGVVGTPGIGKSTLVKKFYEKSKNRFLSHVFLPDVHQTTKDYGLSYLPTVLLEDLLKVKSPRFENVQAAHEGYKDQLLRTKTLVVLDSVSDKEQIVAILGKRDWIKQGSKIVIATSDKSLVHEWVDDIYEVPRLSYEDSLQHFTHYAFGGQSNDSSFSNLSKDFVHYTKGNPLALKVLGAELLGKDVSLWYSKLDALSQYHNGRERSSRKMLAQSSSEMLQSVWKQSYDALNQQQKDTLLDISGFRSLDKDYVASLLDSYGANATDARIEIEELVHKFLITISGGKIDMHDTLHMFCKEQGQEASAPDGKGRLRLWDHHVITDVLDNNKGASRIRSIFLDLADVKMKSLHSQAFVSMINMRYLKIYNTDCPQECDPDITLNFPDGLQLPLEEVRCLHWLKFPLKELPPDFNPQNLVDLKLPYSEIEKVWEGDKDASKLKWIDFNHSRKLSTLSGLAEARNLQELNLEGCTALDMLPQDMENMKSLVFLNLRGCKSLKCLPDINLMSLQILILTNCSKFKGFEIVSEKLEAIYLDGTAIKDLPSDIGKLQRLAVFNMKGCKKLKTLPDSLGELKALQELILSDCSKLKSFPQVGANMERLEILLLDGTAIKELPNILSLRRICLSKNKMICRLPENISQFSRLKWLDMKYCNSVTHIPKLPPNLQCLDAHGCSSLRTIAQPLAQAMATQSIHSTFIFTNCNRLEQAAKEEIASFAQRKCQLLPSALKLCNKDLVPEILFSTCFPGADIPTWFSHEAIGSKVQFESPQHWNYNKLSGIALCAVVSFQNCQDQTRTEQEHTNYVSAKFTCKGMTGEEPCTQVTWKVGSWSEQDAIGSDHVFIGYTSCAHLIKHLEDKHSSQCAPVLALLEFSVTDENTSGEARFEDMIKYSSCNHHQTYDASKLKWIDFNHSEKLRTLSGLAEARKLQELNLEGCTALATLPEDMKNMECLVILNLRGCTSLKCLPQIDLPSLLILILTDCSKFKVFHVISVKLEAIHLDGTAIKKLPDDIGKLKKLALFNMKSCKNLETLPDTLGELKALQELILSGCENLETLPDSLGELKALQKLILSGCSELTSFPNNVENMERLEILLLDGTAIKELPNIFSLRRIRLSRNEKICDLPKSISQFYRLKWLDMKYCTSVTHLPELPPNLRCVDAHGCSSLRTVAEPLSQAMTTEHIHSTFIFTNCNGLEQAAKKEIASFAQSKCQLLPNALKLCNKDFVPEILFSTCFPGAQIPSWFSHEAIGSKVQYEYPQHWNYNKLSGIALCVVISFQTCQDQSNKEEEHTNYLSVKFTCQGITGEESCGQIAWKVGSWNEQRNKREAIESEHVFIGYTNCVHLIKHHEAKKASQCAPTVAFLEFSVTDENTSGGARVEVLKSGLSFVFEPDEKKKPFQDANAVASTSGSEFPRTNGDLTDEANV</sequence>
<dbReference type="SUPFAM" id="SSF52200">
    <property type="entry name" value="Toll/Interleukin receptor TIR domain"/>
    <property type="match status" value="1"/>
</dbReference>
<evidence type="ECO:0000313" key="11">
    <source>
        <dbReference type="Proteomes" id="UP000712600"/>
    </source>
</evidence>
<dbReference type="SUPFAM" id="SSF52540">
    <property type="entry name" value="P-loop containing nucleoside triphosphate hydrolases"/>
    <property type="match status" value="2"/>
</dbReference>
<organism evidence="10 11">
    <name type="scientific">Brassica cretica</name>
    <name type="common">Mustard</name>
    <dbReference type="NCBI Taxonomy" id="69181"/>
    <lineage>
        <taxon>Eukaryota</taxon>
        <taxon>Viridiplantae</taxon>
        <taxon>Streptophyta</taxon>
        <taxon>Embryophyta</taxon>
        <taxon>Tracheophyta</taxon>
        <taxon>Spermatophyta</taxon>
        <taxon>Magnoliopsida</taxon>
        <taxon>eudicotyledons</taxon>
        <taxon>Gunneridae</taxon>
        <taxon>Pentapetalae</taxon>
        <taxon>rosids</taxon>
        <taxon>malvids</taxon>
        <taxon>Brassicales</taxon>
        <taxon>Brassicaceae</taxon>
        <taxon>Brassiceae</taxon>
        <taxon>Brassica</taxon>
    </lineage>
</organism>
<feature type="domain" description="TIR" evidence="9">
    <location>
        <begin position="368"/>
        <end position="531"/>
    </location>
</feature>
<dbReference type="SMART" id="SM00255">
    <property type="entry name" value="TIR"/>
    <property type="match status" value="1"/>
</dbReference>
<accession>A0A8S9NT36</accession>
<dbReference type="GO" id="GO:0051707">
    <property type="term" value="P:response to other organism"/>
    <property type="evidence" value="ECO:0007669"/>
    <property type="project" value="UniProtKB-ARBA"/>
</dbReference>
<dbReference type="PROSITE" id="PS50104">
    <property type="entry name" value="TIR"/>
    <property type="match status" value="1"/>
</dbReference>
<feature type="region of interest" description="Disordered" evidence="8">
    <location>
        <begin position="90"/>
        <end position="110"/>
    </location>
</feature>
<evidence type="ECO:0000256" key="3">
    <source>
        <dbReference type="ARBA" id="ARBA00022737"/>
    </source>
</evidence>
<feature type="region of interest" description="Disordered" evidence="8">
    <location>
        <begin position="1973"/>
        <end position="2002"/>
    </location>
</feature>
<dbReference type="EC" id="3.2.2.6" evidence="1"/>
<dbReference type="Pfam" id="PF07725">
    <property type="entry name" value="LRR_3"/>
    <property type="match status" value="1"/>
</dbReference>
<name>A0A8S9NT36_BRACR</name>
<dbReference type="InterPro" id="IPR032675">
    <property type="entry name" value="LRR_dom_sf"/>
</dbReference>
<dbReference type="PRINTS" id="PR00364">
    <property type="entry name" value="DISEASERSIST"/>
</dbReference>
<proteinExistence type="predicted"/>
<dbReference type="GO" id="GO:0061809">
    <property type="term" value="F:NAD+ nucleosidase activity, cyclic ADP-ribose generating"/>
    <property type="evidence" value="ECO:0007669"/>
    <property type="project" value="UniProtKB-EC"/>
</dbReference>
<keyword evidence="4" id="KW-0378">Hydrolase</keyword>
<dbReference type="FunFam" id="3.80.10.10:FF:000568">
    <property type="entry name" value="Disease resistance protein RPS4"/>
    <property type="match status" value="1"/>
</dbReference>
<dbReference type="Gene3D" id="3.80.10.10">
    <property type="entry name" value="Ribonuclease Inhibitor"/>
    <property type="match status" value="4"/>
</dbReference>
<dbReference type="FunFam" id="3.40.50.300:FF:001862">
    <property type="entry name" value="Disease resistance protein RPS4"/>
    <property type="match status" value="1"/>
</dbReference>
<dbReference type="EMBL" id="QGKX02001521">
    <property type="protein sequence ID" value="KAF3508154.1"/>
    <property type="molecule type" value="Genomic_DNA"/>
</dbReference>
<evidence type="ECO:0000256" key="1">
    <source>
        <dbReference type="ARBA" id="ARBA00011982"/>
    </source>
</evidence>
<protein>
    <recommendedName>
        <fullName evidence="1">ADP-ribosyl cyclase/cyclic ADP-ribose hydrolase</fullName>
        <ecNumber evidence="1">3.2.2.6</ecNumber>
    </recommendedName>
</protein>
<dbReference type="Proteomes" id="UP000712600">
    <property type="component" value="Unassembled WGS sequence"/>
</dbReference>
<evidence type="ECO:0000313" key="10">
    <source>
        <dbReference type="EMBL" id="KAF3508154.1"/>
    </source>
</evidence>
<reference evidence="10" key="1">
    <citation type="submission" date="2019-12" db="EMBL/GenBank/DDBJ databases">
        <title>Genome sequencing and annotation of Brassica cretica.</title>
        <authorList>
            <person name="Studholme D.J."/>
            <person name="Sarris P."/>
        </authorList>
    </citation>
    <scope>NUCLEOTIDE SEQUENCE</scope>
    <source>
        <strain evidence="10">PFS-109/04</strain>
        <tissue evidence="10">Leaf</tissue>
    </source>
</reference>
<keyword evidence="3" id="KW-0677">Repeat</keyword>
<evidence type="ECO:0000256" key="6">
    <source>
        <dbReference type="ARBA" id="ARBA00023027"/>
    </source>
</evidence>
<dbReference type="Pfam" id="PF23286">
    <property type="entry name" value="LRR_13"/>
    <property type="match status" value="1"/>
</dbReference>
<dbReference type="FunFam" id="3.40.50.10140:FF:000007">
    <property type="entry name" value="Disease resistance protein (TIR-NBS-LRR class)"/>
    <property type="match status" value="1"/>
</dbReference>
<dbReference type="InterPro" id="IPR035897">
    <property type="entry name" value="Toll_tir_struct_dom_sf"/>
</dbReference>
<dbReference type="Pfam" id="PF00931">
    <property type="entry name" value="NB-ARC"/>
    <property type="match status" value="2"/>
</dbReference>
<dbReference type="GO" id="GO:0007165">
    <property type="term" value="P:signal transduction"/>
    <property type="evidence" value="ECO:0007669"/>
    <property type="project" value="InterPro"/>
</dbReference>
<dbReference type="InterPro" id="IPR058546">
    <property type="entry name" value="RPS4B/Roq1-like_LRR"/>
</dbReference>
<dbReference type="Pfam" id="PF20160">
    <property type="entry name" value="C-JID"/>
    <property type="match status" value="2"/>
</dbReference>
<comment type="catalytic activity">
    <reaction evidence="7">
        <text>NAD(+) + H2O = ADP-D-ribose + nicotinamide + H(+)</text>
        <dbReference type="Rhea" id="RHEA:16301"/>
        <dbReference type="ChEBI" id="CHEBI:15377"/>
        <dbReference type="ChEBI" id="CHEBI:15378"/>
        <dbReference type="ChEBI" id="CHEBI:17154"/>
        <dbReference type="ChEBI" id="CHEBI:57540"/>
        <dbReference type="ChEBI" id="CHEBI:57967"/>
        <dbReference type="EC" id="3.2.2.6"/>
    </reaction>
    <physiologicalReaction direction="left-to-right" evidence="7">
        <dbReference type="Rhea" id="RHEA:16302"/>
    </physiologicalReaction>
</comment>
<dbReference type="Gene3D" id="1.10.8.430">
    <property type="entry name" value="Helical domain of apoptotic protease-activating factors"/>
    <property type="match status" value="1"/>
</dbReference>
<dbReference type="GO" id="GO:0043531">
    <property type="term" value="F:ADP binding"/>
    <property type="evidence" value="ECO:0007669"/>
    <property type="project" value="InterPro"/>
</dbReference>
<evidence type="ECO:0000259" key="9">
    <source>
        <dbReference type="PROSITE" id="PS50104"/>
    </source>
</evidence>
<keyword evidence="2" id="KW-0433">Leucine-rich repeat</keyword>
<dbReference type="InterPro" id="IPR002182">
    <property type="entry name" value="NB-ARC"/>
</dbReference>
<dbReference type="SMART" id="SM00382">
    <property type="entry name" value="AAA"/>
    <property type="match status" value="2"/>
</dbReference>
<dbReference type="Gene3D" id="3.40.50.10140">
    <property type="entry name" value="Toll/interleukin-1 receptor homology (TIR) domain"/>
    <property type="match status" value="2"/>
</dbReference>
<keyword evidence="6" id="KW-0520">NAD</keyword>
<evidence type="ECO:0000256" key="2">
    <source>
        <dbReference type="ARBA" id="ARBA00022614"/>
    </source>
</evidence>